<dbReference type="EMBL" id="JACIEZ010000003">
    <property type="protein sequence ID" value="MBB4064565.1"/>
    <property type="molecule type" value="Genomic_DNA"/>
</dbReference>
<evidence type="ECO:0000313" key="3">
    <source>
        <dbReference type="Proteomes" id="UP000528286"/>
    </source>
</evidence>
<proteinExistence type="predicted"/>
<name>A0A7W6NJM3_9HYPH</name>
<dbReference type="AlphaFoldDB" id="A0A7W6NJM3"/>
<comment type="caution">
    <text evidence="2">The sequence shown here is derived from an EMBL/GenBank/DDBJ whole genome shotgun (WGS) entry which is preliminary data.</text>
</comment>
<gene>
    <name evidence="2" type="ORF">GGR23_001752</name>
</gene>
<evidence type="ECO:0000313" key="2">
    <source>
        <dbReference type="EMBL" id="MBB4064565.1"/>
    </source>
</evidence>
<reference evidence="2 3" key="1">
    <citation type="submission" date="2020-08" db="EMBL/GenBank/DDBJ databases">
        <title>Genomic Encyclopedia of Type Strains, Phase IV (KMG-IV): sequencing the most valuable type-strain genomes for metagenomic binning, comparative biology and taxonomic classification.</title>
        <authorList>
            <person name="Goeker M."/>
        </authorList>
    </citation>
    <scope>NUCLEOTIDE SEQUENCE [LARGE SCALE GENOMIC DNA]</scope>
    <source>
        <strain evidence="2 3">DSM 29853</strain>
    </source>
</reference>
<accession>A0A7W6NJM3</accession>
<protein>
    <submittedName>
        <fullName evidence="2">Uncharacterized protein</fullName>
    </submittedName>
</protein>
<keyword evidence="1" id="KW-0472">Membrane</keyword>
<organism evidence="2 3">
    <name type="scientific">Gellertiella hungarica</name>
    <dbReference type="NCBI Taxonomy" id="1572859"/>
    <lineage>
        <taxon>Bacteria</taxon>
        <taxon>Pseudomonadati</taxon>
        <taxon>Pseudomonadota</taxon>
        <taxon>Alphaproteobacteria</taxon>
        <taxon>Hyphomicrobiales</taxon>
        <taxon>Rhizobiaceae</taxon>
        <taxon>Gellertiella</taxon>
    </lineage>
</organism>
<keyword evidence="1" id="KW-0812">Transmembrane</keyword>
<evidence type="ECO:0000256" key="1">
    <source>
        <dbReference type="SAM" id="Phobius"/>
    </source>
</evidence>
<dbReference type="Proteomes" id="UP000528286">
    <property type="component" value="Unassembled WGS sequence"/>
</dbReference>
<sequence>MPMSVVWNERTKLLANALGRASTACLTVGVLAPTASALYMGANGPANLAPLVAAFCGWLFSALVLHLAARRVLGRLS</sequence>
<keyword evidence="3" id="KW-1185">Reference proteome</keyword>
<feature type="transmembrane region" description="Helical" evidence="1">
    <location>
        <begin position="48"/>
        <end position="69"/>
    </location>
</feature>
<feature type="transmembrane region" description="Helical" evidence="1">
    <location>
        <begin position="21"/>
        <end position="42"/>
    </location>
</feature>
<keyword evidence="1" id="KW-1133">Transmembrane helix</keyword>